<keyword evidence="9" id="KW-0406">Ion transport</keyword>
<evidence type="ECO:0000256" key="7">
    <source>
        <dbReference type="ARBA" id="ARBA00022958"/>
    </source>
</evidence>
<keyword evidence="11" id="KW-0407">Ion channel</keyword>
<evidence type="ECO:0000256" key="5">
    <source>
        <dbReference type="ARBA" id="ARBA00022692"/>
    </source>
</evidence>
<evidence type="ECO:0000313" key="13">
    <source>
        <dbReference type="EMBL" id="AGM32206.1"/>
    </source>
</evidence>
<name>R4UVD4_COPFO</name>
<evidence type="ECO:0000256" key="8">
    <source>
        <dbReference type="ARBA" id="ARBA00022989"/>
    </source>
</evidence>
<reference evidence="13" key="1">
    <citation type="submission" date="2013-02" db="EMBL/GenBank/DDBJ databases">
        <title>Immune-Related transcriptome of Coptotermes formosanus Shiraki workers: the defense mechanism.</title>
        <authorList>
            <person name="Hussain A."/>
            <person name="Li Y.F."/>
            <person name="Wen S.Y."/>
        </authorList>
    </citation>
    <scope>NUCLEOTIDE SEQUENCE</scope>
</reference>
<dbReference type="GO" id="GO:0005267">
    <property type="term" value="F:potassium channel activity"/>
    <property type="evidence" value="ECO:0007669"/>
    <property type="project" value="UniProtKB-KW"/>
</dbReference>
<dbReference type="GO" id="GO:0042802">
    <property type="term" value="F:identical protein binding"/>
    <property type="evidence" value="ECO:0007669"/>
    <property type="project" value="InterPro"/>
</dbReference>
<evidence type="ECO:0000256" key="1">
    <source>
        <dbReference type="ARBA" id="ARBA00004127"/>
    </source>
</evidence>
<accession>R4UVD4</accession>
<evidence type="ECO:0000256" key="2">
    <source>
        <dbReference type="ARBA" id="ARBA00005766"/>
    </source>
</evidence>
<evidence type="ECO:0000256" key="6">
    <source>
        <dbReference type="ARBA" id="ARBA00022826"/>
    </source>
</evidence>
<keyword evidence="8 12" id="KW-1133">Transmembrane helix</keyword>
<feature type="transmembrane region" description="Helical" evidence="12">
    <location>
        <begin position="140"/>
        <end position="160"/>
    </location>
</feature>
<keyword evidence="10 12" id="KW-0472">Membrane</keyword>
<feature type="transmembrane region" description="Helical" evidence="12">
    <location>
        <begin position="25"/>
        <end position="41"/>
    </location>
</feature>
<dbReference type="InterPro" id="IPR007866">
    <property type="entry name" value="TRIC_channel"/>
</dbReference>
<feature type="transmembrane region" description="Helical" evidence="12">
    <location>
        <begin position="210"/>
        <end position="226"/>
    </location>
</feature>
<evidence type="ECO:0000256" key="12">
    <source>
        <dbReference type="SAM" id="Phobius"/>
    </source>
</evidence>
<evidence type="ECO:0000256" key="10">
    <source>
        <dbReference type="ARBA" id="ARBA00023136"/>
    </source>
</evidence>
<comment type="similarity">
    <text evidence="2">Belongs to the TMEM38 family.</text>
</comment>
<feature type="transmembrane region" description="Helical" evidence="12">
    <location>
        <begin position="83"/>
        <end position="103"/>
    </location>
</feature>
<dbReference type="GO" id="GO:0016020">
    <property type="term" value="C:membrane"/>
    <property type="evidence" value="ECO:0007669"/>
    <property type="project" value="InterPro"/>
</dbReference>
<evidence type="ECO:0000256" key="4">
    <source>
        <dbReference type="ARBA" id="ARBA00022538"/>
    </source>
</evidence>
<feature type="transmembrane region" description="Helical" evidence="12">
    <location>
        <begin position="108"/>
        <end position="125"/>
    </location>
</feature>
<keyword evidence="3" id="KW-0813">Transport</keyword>
<keyword evidence="4" id="KW-0633">Potassium transport</keyword>
<protein>
    <submittedName>
        <fullName evidence="13">Uncharacterized protein</fullName>
    </submittedName>
</protein>
<feature type="transmembrane region" description="Helical" evidence="12">
    <location>
        <begin position="53"/>
        <end position="71"/>
    </location>
</feature>
<keyword evidence="6" id="KW-0631">Potassium channel</keyword>
<keyword evidence="5 12" id="KW-0812">Transmembrane</keyword>
<dbReference type="EMBL" id="KC632392">
    <property type="protein sequence ID" value="AGM32206.1"/>
    <property type="molecule type" value="mRNA"/>
</dbReference>
<evidence type="ECO:0000256" key="9">
    <source>
        <dbReference type="ARBA" id="ARBA00023065"/>
    </source>
</evidence>
<feature type="transmembrane region" description="Helical" evidence="12">
    <location>
        <begin position="172"/>
        <end position="190"/>
    </location>
</feature>
<keyword evidence="7" id="KW-0630">Potassium</keyword>
<evidence type="ECO:0000256" key="11">
    <source>
        <dbReference type="ARBA" id="ARBA00023303"/>
    </source>
</evidence>
<dbReference type="Pfam" id="PF05197">
    <property type="entry name" value="TRIC"/>
    <property type="match status" value="1"/>
</dbReference>
<organism evidence="13">
    <name type="scientific">Coptotermes formosanus</name>
    <name type="common">Formosan subterranean termite</name>
    <dbReference type="NCBI Taxonomy" id="36987"/>
    <lineage>
        <taxon>Eukaryota</taxon>
        <taxon>Metazoa</taxon>
        <taxon>Ecdysozoa</taxon>
        <taxon>Arthropoda</taxon>
        <taxon>Hexapoda</taxon>
        <taxon>Insecta</taxon>
        <taxon>Pterygota</taxon>
        <taxon>Neoptera</taxon>
        <taxon>Polyneoptera</taxon>
        <taxon>Dictyoptera</taxon>
        <taxon>Blattodea</taxon>
        <taxon>Blattoidea</taxon>
        <taxon>Termitoidae</taxon>
        <taxon>Rhinotermitidae</taxon>
        <taxon>Coptotermes</taxon>
    </lineage>
</organism>
<dbReference type="AlphaFoldDB" id="R4UVD4"/>
<proteinExistence type="evidence at transcript level"/>
<evidence type="ECO:0000256" key="3">
    <source>
        <dbReference type="ARBA" id="ARBA00022448"/>
    </source>
</evidence>
<sequence>MHYFTSFKFTSRHSYVELFCRIERFPILFVFDCVSICFFIRQHLKIKNFGKSLLLSLFLSSFPDNFLSFAIGRKPLLFEDKLMVPYFFAVWFLLNYFPFDLIFKLISLFKYFIFFIFGFSQTFNITRCLDKSVEIYPVDLVYELIFGLVVGIFPIFGIYIYSRIEKSNNFHLNLSFSFFIPLFISNFYFWFTDLGHISTTFWFDKEEMRLFLVLVNGFIWLFYGIFQGRFFSIFSNFVSFVISNSVPYYGSTWILDVKNINQQKKSK</sequence>
<comment type="subcellular location">
    <subcellularLocation>
        <location evidence="1">Endomembrane system</location>
        <topology evidence="1">Multi-pass membrane protein</topology>
    </subcellularLocation>
</comment>
<dbReference type="GO" id="GO:0012505">
    <property type="term" value="C:endomembrane system"/>
    <property type="evidence" value="ECO:0007669"/>
    <property type="project" value="UniProtKB-SubCell"/>
</dbReference>